<reference evidence="3" key="3">
    <citation type="submission" date="2020-12" db="UniProtKB">
        <authorList>
            <consortium name="EnsemblPlants"/>
        </authorList>
    </citation>
    <scope>IDENTIFICATION</scope>
</reference>
<protein>
    <recommendedName>
        <fullName evidence="1">Ribulose bisphosphate carboxylase small subunit domain-containing protein</fullName>
    </recommendedName>
</protein>
<dbReference type="EnsemblPlants" id="Pp3c16_12810V3.1">
    <property type="protein sequence ID" value="PAC:32986543.CDS.1"/>
    <property type="gene ID" value="Pp3c16_12810"/>
</dbReference>
<accession>A0A2K1J8C6</accession>
<evidence type="ECO:0000313" key="3">
    <source>
        <dbReference type="EnsemblPlants" id="PAC:32986543.CDS.1"/>
    </source>
</evidence>
<dbReference type="PaxDb" id="3218-PP1S15_242V6.1"/>
<sequence>MLKCHDSTYVLKEIEKYKKTFFTYYVCILGFDNVNHVQISRFLAAKPTKPFAKTTYV</sequence>
<gene>
    <name evidence="2" type="ORF">PHYPA_020891</name>
</gene>
<dbReference type="Pfam" id="PF00101">
    <property type="entry name" value="RuBisCO_small"/>
    <property type="match status" value="1"/>
</dbReference>
<reference evidence="2 4" key="1">
    <citation type="journal article" date="2008" name="Science">
        <title>The Physcomitrella genome reveals evolutionary insights into the conquest of land by plants.</title>
        <authorList>
            <person name="Rensing S."/>
            <person name="Lang D."/>
            <person name="Zimmer A."/>
            <person name="Terry A."/>
            <person name="Salamov A."/>
            <person name="Shapiro H."/>
            <person name="Nishiyama T."/>
            <person name="Perroud P.-F."/>
            <person name="Lindquist E."/>
            <person name="Kamisugi Y."/>
            <person name="Tanahashi T."/>
            <person name="Sakakibara K."/>
            <person name="Fujita T."/>
            <person name="Oishi K."/>
            <person name="Shin-I T."/>
            <person name="Kuroki Y."/>
            <person name="Toyoda A."/>
            <person name="Suzuki Y."/>
            <person name="Hashimoto A."/>
            <person name="Yamaguchi K."/>
            <person name="Sugano A."/>
            <person name="Kohara Y."/>
            <person name="Fujiyama A."/>
            <person name="Anterola A."/>
            <person name="Aoki S."/>
            <person name="Ashton N."/>
            <person name="Barbazuk W.B."/>
            <person name="Barker E."/>
            <person name="Bennetzen J."/>
            <person name="Bezanilla M."/>
            <person name="Blankenship R."/>
            <person name="Cho S.H."/>
            <person name="Dutcher S."/>
            <person name="Estelle M."/>
            <person name="Fawcett J.A."/>
            <person name="Gundlach H."/>
            <person name="Hanada K."/>
            <person name="Heyl A."/>
            <person name="Hicks K.A."/>
            <person name="Hugh J."/>
            <person name="Lohr M."/>
            <person name="Mayer K."/>
            <person name="Melkozernov A."/>
            <person name="Murata T."/>
            <person name="Nelson D."/>
            <person name="Pils B."/>
            <person name="Prigge M."/>
            <person name="Reiss B."/>
            <person name="Renner T."/>
            <person name="Rombauts S."/>
            <person name="Rushton P."/>
            <person name="Sanderfoot A."/>
            <person name="Schween G."/>
            <person name="Shiu S.-H."/>
            <person name="Stueber K."/>
            <person name="Theodoulou F.L."/>
            <person name="Tu H."/>
            <person name="Van de Peer Y."/>
            <person name="Verrier P.J."/>
            <person name="Waters E."/>
            <person name="Wood A."/>
            <person name="Yang L."/>
            <person name="Cove D."/>
            <person name="Cuming A."/>
            <person name="Hasebe M."/>
            <person name="Lucas S."/>
            <person name="Mishler D.B."/>
            <person name="Reski R."/>
            <person name="Grigoriev I."/>
            <person name="Quatrano R.S."/>
            <person name="Boore J.L."/>
        </authorList>
    </citation>
    <scope>NUCLEOTIDE SEQUENCE [LARGE SCALE GENOMIC DNA]</scope>
    <source>
        <strain evidence="3 4">cv. Gransden 2004</strain>
    </source>
</reference>
<dbReference type="EMBL" id="ABEU02000016">
    <property type="protein sequence ID" value="PNR37782.1"/>
    <property type="molecule type" value="Genomic_DNA"/>
</dbReference>
<organism evidence="2">
    <name type="scientific">Physcomitrium patens</name>
    <name type="common">Spreading-leaved earth moss</name>
    <name type="synonym">Physcomitrella patens</name>
    <dbReference type="NCBI Taxonomy" id="3218"/>
    <lineage>
        <taxon>Eukaryota</taxon>
        <taxon>Viridiplantae</taxon>
        <taxon>Streptophyta</taxon>
        <taxon>Embryophyta</taxon>
        <taxon>Bryophyta</taxon>
        <taxon>Bryophytina</taxon>
        <taxon>Bryopsida</taxon>
        <taxon>Funariidae</taxon>
        <taxon>Funariales</taxon>
        <taxon>Funariaceae</taxon>
        <taxon>Physcomitrium</taxon>
    </lineage>
</organism>
<evidence type="ECO:0000259" key="1">
    <source>
        <dbReference type="Pfam" id="PF00101"/>
    </source>
</evidence>
<dbReference type="Proteomes" id="UP000006727">
    <property type="component" value="Chromosome 16"/>
</dbReference>
<dbReference type="InterPro" id="IPR036385">
    <property type="entry name" value="RuBisCO_ssu_sf"/>
</dbReference>
<dbReference type="AlphaFoldDB" id="A0A2K1J8C6"/>
<keyword evidence="4" id="KW-1185">Reference proteome</keyword>
<feature type="domain" description="Ribulose bisphosphate carboxylase small subunit" evidence="1">
    <location>
        <begin position="1"/>
        <end position="47"/>
    </location>
</feature>
<dbReference type="InterPro" id="IPR000894">
    <property type="entry name" value="RuBisCO_ssu_dom"/>
</dbReference>
<evidence type="ECO:0000313" key="4">
    <source>
        <dbReference type="Proteomes" id="UP000006727"/>
    </source>
</evidence>
<dbReference type="InParanoid" id="A0A2K1J8C6"/>
<reference evidence="2 4" key="2">
    <citation type="journal article" date="2018" name="Plant J.">
        <title>The Physcomitrella patens chromosome-scale assembly reveals moss genome structure and evolution.</title>
        <authorList>
            <person name="Lang D."/>
            <person name="Ullrich K.K."/>
            <person name="Murat F."/>
            <person name="Fuchs J."/>
            <person name="Jenkins J."/>
            <person name="Haas F.B."/>
            <person name="Piednoel M."/>
            <person name="Gundlach H."/>
            <person name="Van Bel M."/>
            <person name="Meyberg R."/>
            <person name="Vives C."/>
            <person name="Morata J."/>
            <person name="Symeonidi A."/>
            <person name="Hiss M."/>
            <person name="Muchero W."/>
            <person name="Kamisugi Y."/>
            <person name="Saleh O."/>
            <person name="Blanc G."/>
            <person name="Decker E.L."/>
            <person name="van Gessel N."/>
            <person name="Grimwood J."/>
            <person name="Hayes R.D."/>
            <person name="Graham S.W."/>
            <person name="Gunter L.E."/>
            <person name="McDaniel S.F."/>
            <person name="Hoernstein S.N.W."/>
            <person name="Larsson A."/>
            <person name="Li F.W."/>
            <person name="Perroud P.F."/>
            <person name="Phillips J."/>
            <person name="Ranjan P."/>
            <person name="Rokshar D.S."/>
            <person name="Rothfels C.J."/>
            <person name="Schneider L."/>
            <person name="Shu S."/>
            <person name="Stevenson D.W."/>
            <person name="Thummler F."/>
            <person name="Tillich M."/>
            <person name="Villarreal Aguilar J.C."/>
            <person name="Widiez T."/>
            <person name="Wong G.K."/>
            <person name="Wymore A."/>
            <person name="Zhang Y."/>
            <person name="Zimmer A.D."/>
            <person name="Quatrano R.S."/>
            <person name="Mayer K.F.X."/>
            <person name="Goodstein D."/>
            <person name="Casacuberta J.M."/>
            <person name="Vandepoele K."/>
            <person name="Reski R."/>
            <person name="Cuming A.C."/>
            <person name="Tuskan G.A."/>
            <person name="Maumus F."/>
            <person name="Salse J."/>
            <person name="Schmutz J."/>
            <person name="Rensing S.A."/>
        </authorList>
    </citation>
    <scope>NUCLEOTIDE SEQUENCE [LARGE SCALE GENOMIC DNA]</scope>
    <source>
        <strain evidence="3 4">cv. Gransden 2004</strain>
    </source>
</reference>
<dbReference type="Gene3D" id="3.30.190.10">
    <property type="entry name" value="Ribulose bisphosphate carboxylase, small subunit"/>
    <property type="match status" value="1"/>
</dbReference>
<dbReference type="Gramene" id="Pp3c16_12810V3.1">
    <property type="protein sequence ID" value="PAC:32986543.CDS.1"/>
    <property type="gene ID" value="Pp3c16_12810"/>
</dbReference>
<dbReference type="SUPFAM" id="SSF55239">
    <property type="entry name" value="RuBisCO, small subunit"/>
    <property type="match status" value="1"/>
</dbReference>
<proteinExistence type="predicted"/>
<evidence type="ECO:0000313" key="2">
    <source>
        <dbReference type="EMBL" id="PNR37782.1"/>
    </source>
</evidence>
<name>A0A2K1J8C6_PHYPA</name>